<dbReference type="PROSITE" id="PS51257">
    <property type="entry name" value="PROKAR_LIPOPROTEIN"/>
    <property type="match status" value="1"/>
</dbReference>
<dbReference type="AlphaFoldDB" id="D1CIU8"/>
<accession>D1CIU8</accession>
<sequence length="271" mass="29467">MRVTNTSRDRPIGGVLRLLVLVVCLLAACRGSPVTTGKTTPLTPSPTASISPQPVPAATPTSYLPAEGTVTASATQESQARTRQIQRVRMVLPPAGDGSLPPQCGPERIVHTVTGFLDAVNTGNQAGIRRFLDLRGLETYVVVGIVETGRSRGKQATEINPRDASKVVAYLEHRHERKEEMHLHYLAITHSIMKRQPSVAITYDLTRTANDLKLKGNSSAGKGLVDCKEEKIFRWVQDGNSYLDLPAGAVYGCCFEYPHTGTPEATLRVQR</sequence>
<reference evidence="3" key="1">
    <citation type="journal article" date="2010" name="Stand. Genomic Sci.">
        <title>Complete genome sequence of 'Thermobaculum terrenum' type strain (YNP1).</title>
        <authorList>
            <person name="Kiss H."/>
            <person name="Cleland D."/>
            <person name="Lapidus A."/>
            <person name="Lucas S."/>
            <person name="Glavina Del Rio T."/>
            <person name="Nolan M."/>
            <person name="Tice H."/>
            <person name="Han C."/>
            <person name="Goodwin L."/>
            <person name="Pitluck S."/>
            <person name="Liolios K."/>
            <person name="Ivanova N."/>
            <person name="Mavromatis K."/>
            <person name="Ovchinnikova G."/>
            <person name="Pati A."/>
            <person name="Chen A."/>
            <person name="Palaniappan K."/>
            <person name="Land M."/>
            <person name="Hauser L."/>
            <person name="Chang Y."/>
            <person name="Jeffries C."/>
            <person name="Lu M."/>
            <person name="Brettin T."/>
            <person name="Detter J."/>
            <person name="Goker M."/>
            <person name="Tindall B."/>
            <person name="Beck B."/>
            <person name="McDermott T."/>
            <person name="Woyke T."/>
            <person name="Bristow J."/>
            <person name="Eisen J."/>
            <person name="Markowitz V."/>
            <person name="Hugenholtz P."/>
            <person name="Kyrpides N."/>
            <person name="Klenk H."/>
            <person name="Cheng J."/>
        </authorList>
    </citation>
    <scope>NUCLEOTIDE SEQUENCE [LARGE SCALE GENOMIC DNA]</scope>
    <source>
        <strain evidence="3">ATCC BAA-798 / YNP1</strain>
    </source>
</reference>
<dbReference type="Proteomes" id="UP000000323">
    <property type="component" value="Chromosome 2"/>
</dbReference>
<dbReference type="KEGG" id="ttr:Tter_2784"/>
<evidence type="ECO:0008006" key="4">
    <source>
        <dbReference type="Google" id="ProtNLM"/>
    </source>
</evidence>
<feature type="region of interest" description="Disordered" evidence="1">
    <location>
        <begin position="35"/>
        <end position="63"/>
    </location>
</feature>
<name>D1CIU8_THET1</name>
<evidence type="ECO:0000313" key="3">
    <source>
        <dbReference type="Proteomes" id="UP000000323"/>
    </source>
</evidence>
<dbReference type="HOGENOM" id="CLU_1026489_0_0_0"/>
<dbReference type="RefSeq" id="WP_012876699.1">
    <property type="nucleotide sequence ID" value="NC_013526.1"/>
</dbReference>
<keyword evidence="3" id="KW-1185">Reference proteome</keyword>
<proteinExistence type="predicted"/>
<dbReference type="EMBL" id="CP001826">
    <property type="protein sequence ID" value="ACZ43668.1"/>
    <property type="molecule type" value="Genomic_DNA"/>
</dbReference>
<evidence type="ECO:0000313" key="2">
    <source>
        <dbReference type="EMBL" id="ACZ43668.1"/>
    </source>
</evidence>
<feature type="compositionally biased region" description="Polar residues" evidence="1">
    <location>
        <begin position="35"/>
        <end position="52"/>
    </location>
</feature>
<protein>
    <recommendedName>
        <fullName evidence="4">Lipoprotein</fullName>
    </recommendedName>
</protein>
<organism evidence="2 3">
    <name type="scientific">Thermobaculum terrenum (strain ATCC BAA-798 / CCMEE 7001 / YNP1)</name>
    <dbReference type="NCBI Taxonomy" id="525904"/>
    <lineage>
        <taxon>Bacteria</taxon>
        <taxon>Bacillati</taxon>
        <taxon>Chloroflexota</taxon>
        <taxon>Chloroflexia</taxon>
        <taxon>Candidatus Thermobaculales</taxon>
        <taxon>Candidatus Thermobaculaceae</taxon>
        <taxon>Thermobaculum</taxon>
    </lineage>
</organism>
<gene>
    <name evidence="2" type="ordered locus">Tter_2784</name>
</gene>
<evidence type="ECO:0000256" key="1">
    <source>
        <dbReference type="SAM" id="MobiDB-lite"/>
    </source>
</evidence>